<name>A0A076G4G1_9CAUD</name>
<dbReference type="Proteomes" id="UP000028661">
    <property type="component" value="Segment"/>
</dbReference>
<dbReference type="EMBL" id="KM224878">
    <property type="protein sequence ID" value="AII27101.1"/>
    <property type="molecule type" value="Genomic_DNA"/>
</dbReference>
<reference evidence="2" key="1">
    <citation type="journal article" date="2014" name="Elife">
        <title>Evolutionary consequences of intra-patient phage predation on microbial populations.</title>
        <authorList>
            <person name="Seed K.D."/>
            <person name="Yen M."/>
            <person name="Shapiro B.J."/>
            <person name="Hilaire I.J."/>
            <person name="Charles R.C."/>
            <person name="Teng J.E."/>
            <person name="Ivers L.C."/>
            <person name="Boncy J."/>
            <person name="Harris J.B."/>
            <person name="Camilli A."/>
        </authorList>
    </citation>
    <scope>NUCLEOTIDE SEQUENCE [LARGE SCALE GENOMIC DNA]</scope>
</reference>
<sequence>MTIERTLPPPKEAPWFKCSNEQCTNLWQAYHGKVGCLCYECDDKTPDYVKQKYLEIRIMATIKLSKVLTAEIVSTNTVKVKTHQRVRGGGSRNLISWALTASKLGYKTLLIEISPHASRDVAEDIRKAIRNANLMVNHLGLEVREA</sequence>
<accession>A0A076G4G1</accession>
<proteinExistence type="predicted"/>
<organism evidence="1 2">
    <name type="scientific">Vibrio phage ICP2_2011_A</name>
    <dbReference type="NCBI Taxonomy" id="1529057"/>
    <lineage>
        <taxon>Viruses</taxon>
        <taxon>Duplodnaviria</taxon>
        <taxon>Heunggongvirae</taxon>
        <taxon>Uroviricota</taxon>
        <taxon>Caudoviricetes</taxon>
        <taxon>Zobellviridae</taxon>
        <taxon>Icepovirus</taxon>
        <taxon>Icepovirus bengalense</taxon>
    </lineage>
</organism>
<evidence type="ECO:0000313" key="2">
    <source>
        <dbReference type="Proteomes" id="UP000028661"/>
    </source>
</evidence>
<evidence type="ECO:0000313" key="1">
    <source>
        <dbReference type="EMBL" id="AII27101.1"/>
    </source>
</evidence>
<gene>
    <name evidence="1" type="ORF">ICP22011A_0057</name>
</gene>
<protein>
    <submittedName>
        <fullName evidence="1">Uncharacterized protein</fullName>
    </submittedName>
</protein>